<evidence type="ECO:0000313" key="13">
    <source>
        <dbReference type="EMBL" id="CAB5219140.1"/>
    </source>
</evidence>
<evidence type="ECO:0000256" key="1">
    <source>
        <dbReference type="ARBA" id="ARBA00001922"/>
    </source>
</evidence>
<dbReference type="PANTHER" id="PTHR43371">
    <property type="entry name" value="VITAMIN B12-DEPENDENT RIBONUCLEOTIDE REDUCTASE"/>
    <property type="match status" value="1"/>
</dbReference>
<dbReference type="InterPro" id="IPR040763">
    <property type="entry name" value="RNR_alpha_hel"/>
</dbReference>
<dbReference type="EC" id="1.17.4.2" evidence="3"/>
<keyword evidence="8" id="KW-0676">Redox-active center</keyword>
<reference evidence="13" key="1">
    <citation type="submission" date="2020-05" db="EMBL/GenBank/DDBJ databases">
        <authorList>
            <person name="Chiriac C."/>
            <person name="Salcher M."/>
            <person name="Ghai R."/>
            <person name="Kavagutti S V."/>
        </authorList>
    </citation>
    <scope>NUCLEOTIDE SEQUENCE</scope>
</reference>
<gene>
    <name evidence="13" type="ORF">UFOVP222_29</name>
</gene>
<keyword evidence="6" id="KW-0560">Oxidoreductase</keyword>
<evidence type="ECO:0000256" key="9">
    <source>
        <dbReference type="ARBA" id="ARBA00023285"/>
    </source>
</evidence>
<name>A0A6J7WMT8_9CAUD</name>
<feature type="domain" description="Ribonucleotide reductase alpha-helical" evidence="11">
    <location>
        <begin position="10"/>
        <end position="114"/>
    </location>
</feature>
<keyword evidence="4" id="KW-0846">Cobalamin</keyword>
<evidence type="ECO:0000259" key="11">
    <source>
        <dbReference type="Pfam" id="PF17975"/>
    </source>
</evidence>
<dbReference type="InterPro" id="IPR054158">
    <property type="entry name" value="RNR-II_ins_dom"/>
</dbReference>
<proteinExistence type="inferred from homology"/>
<evidence type="ECO:0000256" key="10">
    <source>
        <dbReference type="ARBA" id="ARBA00048987"/>
    </source>
</evidence>
<dbReference type="PANTHER" id="PTHR43371:SF1">
    <property type="entry name" value="RIBONUCLEOSIDE-DIPHOSPHATE REDUCTASE"/>
    <property type="match status" value="1"/>
</dbReference>
<dbReference type="Pfam" id="PF17975">
    <property type="entry name" value="RNR_Alpha"/>
    <property type="match status" value="1"/>
</dbReference>
<keyword evidence="9" id="KW-0170">Cobalt</keyword>
<evidence type="ECO:0000256" key="3">
    <source>
        <dbReference type="ARBA" id="ARBA00012275"/>
    </source>
</evidence>
<dbReference type="GO" id="GO:0006260">
    <property type="term" value="P:DNA replication"/>
    <property type="evidence" value="ECO:0007669"/>
    <property type="project" value="UniProtKB-KW"/>
</dbReference>
<feature type="domain" description="B12-dependent ribonucleotide reductase insertion" evidence="12">
    <location>
        <begin position="178"/>
        <end position="248"/>
    </location>
</feature>
<dbReference type="EMBL" id="LR798269">
    <property type="protein sequence ID" value="CAB5219140.1"/>
    <property type="molecule type" value="Genomic_DNA"/>
</dbReference>
<evidence type="ECO:0000256" key="2">
    <source>
        <dbReference type="ARBA" id="ARBA00005654"/>
    </source>
</evidence>
<protein>
    <recommendedName>
        <fullName evidence="3">ribonucleoside-triphosphate reductase (thioredoxin)</fullName>
        <ecNumber evidence="3">1.17.4.2</ecNumber>
    </recommendedName>
</protein>
<evidence type="ECO:0000256" key="5">
    <source>
        <dbReference type="ARBA" id="ARBA00022705"/>
    </source>
</evidence>
<evidence type="ECO:0000256" key="8">
    <source>
        <dbReference type="ARBA" id="ARBA00023284"/>
    </source>
</evidence>
<dbReference type="GO" id="GO:0004748">
    <property type="term" value="F:ribonucleoside-diphosphate reductase activity, thioredoxin disulfide as acceptor"/>
    <property type="evidence" value="ECO:0007669"/>
    <property type="project" value="TreeGrafter"/>
</dbReference>
<dbReference type="Gene3D" id="3.20.70.20">
    <property type="match status" value="3"/>
</dbReference>
<organism evidence="13">
    <name type="scientific">uncultured Caudovirales phage</name>
    <dbReference type="NCBI Taxonomy" id="2100421"/>
    <lineage>
        <taxon>Viruses</taxon>
        <taxon>Duplodnaviria</taxon>
        <taxon>Heunggongvirae</taxon>
        <taxon>Uroviricota</taxon>
        <taxon>Caudoviricetes</taxon>
        <taxon>Peduoviridae</taxon>
        <taxon>Maltschvirus</taxon>
        <taxon>Maltschvirus maltsch</taxon>
    </lineage>
</organism>
<comment type="catalytic activity">
    <reaction evidence="10">
        <text>a 2'-deoxyribonucleoside 5'-triphosphate + [thioredoxin]-disulfide + H2O = a ribonucleoside 5'-triphosphate + [thioredoxin]-dithiol</text>
        <dbReference type="Rhea" id="RHEA:12701"/>
        <dbReference type="Rhea" id="RHEA-COMP:10698"/>
        <dbReference type="Rhea" id="RHEA-COMP:10700"/>
        <dbReference type="ChEBI" id="CHEBI:15377"/>
        <dbReference type="ChEBI" id="CHEBI:29950"/>
        <dbReference type="ChEBI" id="CHEBI:50058"/>
        <dbReference type="ChEBI" id="CHEBI:61557"/>
        <dbReference type="ChEBI" id="CHEBI:61560"/>
        <dbReference type="EC" id="1.17.4.2"/>
    </reaction>
</comment>
<dbReference type="InterPro" id="IPR050862">
    <property type="entry name" value="RdRp_reductase_class-2"/>
</dbReference>
<comment type="cofactor">
    <cofactor evidence="1">
        <name>adenosylcob(III)alamin</name>
        <dbReference type="ChEBI" id="CHEBI:18408"/>
    </cofactor>
</comment>
<evidence type="ECO:0000259" key="12">
    <source>
        <dbReference type="Pfam" id="PF21995"/>
    </source>
</evidence>
<keyword evidence="7" id="KW-1015">Disulfide bond</keyword>
<sequence length="679" mass="76460">MSDFFSFTLPSEFVEKYKTLESPFGFVDAGGNALGEITFVRTYSRVKEDGTKERWYEVVRRVIEGMYSVQKNHAKENRLPWNDYKAQKSAQEAFDRMFNLKWTPPGRGMWTFGTPLTMEKRNSAALQNCAMVSTKDLDKNDPGALFAWVMDALMLGIGVGFDTLGKDKNFPIYAPSEPEVTYVIPDTREGWVEATRLLINSFLRSGQNIQKFDYSEVRPEGAPIKGFGGVASGPAPLIKLHERIVHVLTQRIGDNLDARAIVDLVNLIGTCVVSGNVRRSATLALGAEGDEDFLNLKNAEAFPERNSYDPENPGWAWMSNNSVAASVGMDYSKYVDRIADNGEPGFIWLDVARNYGRLADAPDGKDYRVMGFNPCAEQPLESYELCTLVEVHLNRHESKEDFLRTLKFAYLYGKTVTLLPTHWQQTNGIMQRNRRIGTSLTGIASFADEHGLPTVRTWMDEGYNKIRYYDNKYSEWLCVRESIRVTTVKPSGSVSILSGATPGVHWGPGGKHYLRAIRFSNQDPMLHLFKAAGYKVEDDLVSANTSVVYFPIASGHKRAEKDVTLFEKTALAATAQKYWSDNGVSVTLSFDKETEKQHITSVLNMYEGQLKAVSFLSMGKDTYPQMPYTEITEDEYDYYIGRLAKIDFSAIYDGVENLEAQGEAYCTTDYCEIKIPDKK</sequence>
<dbReference type="SUPFAM" id="SSF51998">
    <property type="entry name" value="PFL-like glycyl radical enzymes"/>
    <property type="match status" value="1"/>
</dbReference>
<evidence type="ECO:0000256" key="7">
    <source>
        <dbReference type="ARBA" id="ARBA00023157"/>
    </source>
</evidence>
<evidence type="ECO:0000256" key="4">
    <source>
        <dbReference type="ARBA" id="ARBA00022628"/>
    </source>
</evidence>
<dbReference type="GO" id="GO:0031419">
    <property type="term" value="F:cobalamin binding"/>
    <property type="evidence" value="ECO:0007669"/>
    <property type="project" value="UniProtKB-KW"/>
</dbReference>
<evidence type="ECO:0000256" key="6">
    <source>
        <dbReference type="ARBA" id="ARBA00023002"/>
    </source>
</evidence>
<comment type="similarity">
    <text evidence="2">Belongs to the class II ribonucleoside-triphosphate reductase family.</text>
</comment>
<keyword evidence="5" id="KW-0235">DNA replication</keyword>
<accession>A0A6J7WMT8</accession>
<dbReference type="GO" id="GO:0008998">
    <property type="term" value="F:ribonucleoside-triphosphate reductase (thioredoxin) activity"/>
    <property type="evidence" value="ECO:0007669"/>
    <property type="project" value="UniProtKB-EC"/>
</dbReference>
<dbReference type="Pfam" id="PF21995">
    <property type="entry name" value="RNR-II_ins_dom"/>
    <property type="match status" value="1"/>
</dbReference>